<dbReference type="EMBL" id="HG994373">
    <property type="protein sequence ID" value="CAF1763971.1"/>
    <property type="molecule type" value="Genomic_DNA"/>
</dbReference>
<dbReference type="SMR" id="A0A816IX27"/>
<reference evidence="1" key="1">
    <citation type="submission" date="2021-01" db="EMBL/GenBank/DDBJ databases">
        <authorList>
            <consortium name="Genoscope - CEA"/>
            <person name="William W."/>
        </authorList>
    </citation>
    <scope>NUCLEOTIDE SEQUENCE</scope>
</reference>
<evidence type="ECO:0000313" key="1">
    <source>
        <dbReference type="EMBL" id="CAF1763971.1"/>
    </source>
</evidence>
<proteinExistence type="predicted"/>
<name>A0A816IX27_BRANA</name>
<dbReference type="Proteomes" id="UP001295469">
    <property type="component" value="Chromosome C09"/>
</dbReference>
<sequence>MGDLGRKLWCFLPFSDGSYGNLKPSPAATPISALPENMCNYYSDLIQAFRLINGDDNGIVSIRDLVAA</sequence>
<organism evidence="1">
    <name type="scientific">Brassica napus</name>
    <name type="common">Rape</name>
    <dbReference type="NCBI Taxonomy" id="3708"/>
    <lineage>
        <taxon>Eukaryota</taxon>
        <taxon>Viridiplantae</taxon>
        <taxon>Streptophyta</taxon>
        <taxon>Embryophyta</taxon>
        <taxon>Tracheophyta</taxon>
        <taxon>Spermatophyta</taxon>
        <taxon>Magnoliopsida</taxon>
        <taxon>eudicotyledons</taxon>
        <taxon>Gunneridae</taxon>
        <taxon>Pentapetalae</taxon>
        <taxon>rosids</taxon>
        <taxon>malvids</taxon>
        <taxon>Brassicales</taxon>
        <taxon>Brassicaceae</taxon>
        <taxon>Brassiceae</taxon>
        <taxon>Brassica</taxon>
    </lineage>
</organism>
<gene>
    <name evidence="1" type="ORF">DARMORV10_C09P47690.1</name>
</gene>
<dbReference type="AlphaFoldDB" id="A0A816IX27"/>
<accession>A0A816IX27</accession>
<protein>
    <submittedName>
        <fullName evidence="1">(rape) hypothetical protein</fullName>
    </submittedName>
</protein>